<evidence type="ECO:0000313" key="8">
    <source>
        <dbReference type="EMBL" id="GAA0777899.1"/>
    </source>
</evidence>
<feature type="transmembrane region" description="Helical" evidence="6">
    <location>
        <begin position="46"/>
        <end position="72"/>
    </location>
</feature>
<dbReference type="Pfam" id="PF02588">
    <property type="entry name" value="YitT_membrane"/>
    <property type="match status" value="1"/>
</dbReference>
<reference evidence="8 9" key="1">
    <citation type="journal article" date="2019" name="Int. J. Syst. Evol. Microbiol.">
        <title>The Global Catalogue of Microorganisms (GCM) 10K type strain sequencing project: providing services to taxonomists for standard genome sequencing and annotation.</title>
        <authorList>
            <consortium name="The Broad Institute Genomics Platform"/>
            <consortium name="The Broad Institute Genome Sequencing Center for Infectious Disease"/>
            <person name="Wu L."/>
            <person name="Ma J."/>
        </authorList>
    </citation>
    <scope>NUCLEOTIDE SEQUENCE [LARGE SCALE GENOMIC DNA]</scope>
    <source>
        <strain evidence="8 9">JCM 1417</strain>
    </source>
</reference>
<keyword evidence="5 6" id="KW-0472">Membrane</keyword>
<protein>
    <submittedName>
        <fullName evidence="8">YitT family protein</fullName>
    </submittedName>
</protein>
<dbReference type="Gene3D" id="3.30.70.120">
    <property type="match status" value="1"/>
</dbReference>
<dbReference type="PANTHER" id="PTHR33545">
    <property type="entry name" value="UPF0750 MEMBRANE PROTEIN YITT-RELATED"/>
    <property type="match status" value="1"/>
</dbReference>
<sequence length="283" mass="31194">MKKKFKEFLLINIGMIMVAAGMYFFLMPNNLATGGANGLAIVLNNFIPSIPVGVIMIIINIILFIVAFVFIGGGFGAKTIYASFGISFMVLTFEKTVMIKQSITGDLFLELIFGILISGAGMGIVFNQNASTGGTDIIAKVLNKFFHIDLGKGVLLSDLSITFMAAFAFGPKLSLYAMLGVIINGFVIDRIIEGINMSKEVTIISEEYMKIKEFIITELDRGVTVYHGKGGFTEDDKNIIVVVIGRREFIRLRKYINEIDKKAFITVNNICEVFGYGFKSISY</sequence>
<dbReference type="InterPro" id="IPR019264">
    <property type="entry name" value="DUF2179"/>
</dbReference>
<comment type="subcellular location">
    <subcellularLocation>
        <location evidence="1">Cell membrane</location>
        <topology evidence="1">Multi-pass membrane protein</topology>
    </subcellularLocation>
</comment>
<keyword evidence="3 6" id="KW-0812">Transmembrane</keyword>
<dbReference type="Pfam" id="PF10035">
    <property type="entry name" value="DUF2179"/>
    <property type="match status" value="1"/>
</dbReference>
<dbReference type="CDD" id="cd16380">
    <property type="entry name" value="YitT_C"/>
    <property type="match status" value="1"/>
</dbReference>
<proteinExistence type="predicted"/>
<dbReference type="Proteomes" id="UP001501047">
    <property type="component" value="Unassembled WGS sequence"/>
</dbReference>
<evidence type="ECO:0000256" key="3">
    <source>
        <dbReference type="ARBA" id="ARBA00022692"/>
    </source>
</evidence>
<feature type="transmembrane region" description="Helical" evidence="6">
    <location>
        <begin position="7"/>
        <end position="26"/>
    </location>
</feature>
<evidence type="ECO:0000256" key="1">
    <source>
        <dbReference type="ARBA" id="ARBA00004651"/>
    </source>
</evidence>
<dbReference type="EMBL" id="BAAACI010000008">
    <property type="protein sequence ID" value="GAA0777899.1"/>
    <property type="molecule type" value="Genomic_DNA"/>
</dbReference>
<keyword evidence="2" id="KW-1003">Cell membrane</keyword>
<name>A0ABN1KWT2_CLOSU</name>
<feature type="transmembrane region" description="Helical" evidence="6">
    <location>
        <begin position="175"/>
        <end position="192"/>
    </location>
</feature>
<evidence type="ECO:0000256" key="2">
    <source>
        <dbReference type="ARBA" id="ARBA00022475"/>
    </source>
</evidence>
<dbReference type="InterPro" id="IPR051461">
    <property type="entry name" value="UPF0750_membrane"/>
</dbReference>
<dbReference type="InterPro" id="IPR003740">
    <property type="entry name" value="YitT"/>
</dbReference>
<keyword evidence="4 6" id="KW-1133">Transmembrane helix</keyword>
<feature type="domain" description="DUF2179" evidence="7">
    <location>
        <begin position="221"/>
        <end position="275"/>
    </location>
</feature>
<dbReference type="PIRSF" id="PIRSF006483">
    <property type="entry name" value="Membrane_protein_YitT"/>
    <property type="match status" value="1"/>
</dbReference>
<feature type="transmembrane region" description="Helical" evidence="6">
    <location>
        <begin position="111"/>
        <end position="130"/>
    </location>
</feature>
<organism evidence="8 9">
    <name type="scientific">Clostridium subterminale</name>
    <dbReference type="NCBI Taxonomy" id="1550"/>
    <lineage>
        <taxon>Bacteria</taxon>
        <taxon>Bacillati</taxon>
        <taxon>Bacillota</taxon>
        <taxon>Clostridia</taxon>
        <taxon>Eubacteriales</taxon>
        <taxon>Clostridiaceae</taxon>
        <taxon>Clostridium</taxon>
    </lineage>
</organism>
<evidence type="ECO:0000256" key="6">
    <source>
        <dbReference type="SAM" id="Phobius"/>
    </source>
</evidence>
<accession>A0ABN1KWT2</accession>
<gene>
    <name evidence="8" type="ORF">GCM10008908_33860</name>
</gene>
<dbReference type="RefSeq" id="WP_343827711.1">
    <property type="nucleotide sequence ID" value="NZ_BAAACI010000008.1"/>
</dbReference>
<evidence type="ECO:0000259" key="7">
    <source>
        <dbReference type="Pfam" id="PF10035"/>
    </source>
</evidence>
<comment type="caution">
    <text evidence="8">The sequence shown here is derived from an EMBL/GenBank/DDBJ whole genome shotgun (WGS) entry which is preliminary data.</text>
</comment>
<dbReference type="PANTHER" id="PTHR33545:SF9">
    <property type="entry name" value="UPF0750 MEMBRANE PROTEIN YITE"/>
    <property type="match status" value="1"/>
</dbReference>
<dbReference type="InterPro" id="IPR015867">
    <property type="entry name" value="N-reg_PII/ATP_PRibTrfase_C"/>
</dbReference>
<keyword evidence="9" id="KW-1185">Reference proteome</keyword>
<evidence type="ECO:0000256" key="5">
    <source>
        <dbReference type="ARBA" id="ARBA00023136"/>
    </source>
</evidence>
<evidence type="ECO:0000256" key="4">
    <source>
        <dbReference type="ARBA" id="ARBA00022989"/>
    </source>
</evidence>
<evidence type="ECO:0000313" key="9">
    <source>
        <dbReference type="Proteomes" id="UP001501047"/>
    </source>
</evidence>